<keyword evidence="1" id="KW-0472">Membrane</keyword>
<feature type="transmembrane region" description="Helical" evidence="1">
    <location>
        <begin position="377"/>
        <end position="397"/>
    </location>
</feature>
<dbReference type="Proteomes" id="UP001597472">
    <property type="component" value="Unassembled WGS sequence"/>
</dbReference>
<keyword evidence="3" id="KW-1185">Reference proteome</keyword>
<feature type="transmembrane region" description="Helical" evidence="1">
    <location>
        <begin position="435"/>
        <end position="454"/>
    </location>
</feature>
<accession>A0ABW5KR33</accession>
<feature type="transmembrane region" description="Helical" evidence="1">
    <location>
        <begin position="409"/>
        <end position="426"/>
    </location>
</feature>
<evidence type="ECO:0000313" key="2">
    <source>
        <dbReference type="EMBL" id="MFD2551086.1"/>
    </source>
</evidence>
<dbReference type="RefSeq" id="WP_376892162.1">
    <property type="nucleotide sequence ID" value="NZ_JBHULS010000002.1"/>
</dbReference>
<comment type="caution">
    <text evidence="2">The sequence shown here is derived from an EMBL/GenBank/DDBJ whole genome shotgun (WGS) entry which is preliminary data.</text>
</comment>
<feature type="transmembrane region" description="Helical" evidence="1">
    <location>
        <begin position="236"/>
        <end position="260"/>
    </location>
</feature>
<protein>
    <submittedName>
        <fullName evidence="2">Mannosyltransferase</fullName>
    </submittedName>
</protein>
<keyword evidence="2" id="KW-0328">Glycosyltransferase</keyword>
<evidence type="ECO:0000313" key="3">
    <source>
        <dbReference type="Proteomes" id="UP001597472"/>
    </source>
</evidence>
<reference evidence="3" key="1">
    <citation type="journal article" date="2019" name="Int. J. Syst. Evol. Microbiol.">
        <title>The Global Catalogue of Microorganisms (GCM) 10K type strain sequencing project: providing services to taxonomists for standard genome sequencing and annotation.</title>
        <authorList>
            <consortium name="The Broad Institute Genomics Platform"/>
            <consortium name="The Broad Institute Genome Sequencing Center for Infectious Disease"/>
            <person name="Wu L."/>
            <person name="Ma J."/>
        </authorList>
    </citation>
    <scope>NUCLEOTIDE SEQUENCE [LARGE SCALE GENOMIC DNA]</scope>
    <source>
        <strain evidence="3">KCTC 42587</strain>
    </source>
</reference>
<keyword evidence="2" id="KW-0808">Transferase</keyword>
<feature type="transmembrane region" description="Helical" evidence="1">
    <location>
        <begin position="63"/>
        <end position="82"/>
    </location>
</feature>
<feature type="transmembrane region" description="Helical" evidence="1">
    <location>
        <begin position="211"/>
        <end position="229"/>
    </location>
</feature>
<dbReference type="GO" id="GO:0016757">
    <property type="term" value="F:glycosyltransferase activity"/>
    <property type="evidence" value="ECO:0007669"/>
    <property type="project" value="UniProtKB-KW"/>
</dbReference>
<organism evidence="2 3">
    <name type="scientific">Bizionia sediminis</name>
    <dbReference type="NCBI Taxonomy" id="1737064"/>
    <lineage>
        <taxon>Bacteria</taxon>
        <taxon>Pseudomonadati</taxon>
        <taxon>Bacteroidota</taxon>
        <taxon>Flavobacteriia</taxon>
        <taxon>Flavobacteriales</taxon>
        <taxon>Flavobacteriaceae</taxon>
        <taxon>Bizionia</taxon>
    </lineage>
</organism>
<feature type="transmembrane region" description="Helical" evidence="1">
    <location>
        <begin position="12"/>
        <end position="31"/>
    </location>
</feature>
<name>A0ABW5KR33_9FLAO</name>
<feature type="transmembrane region" description="Helical" evidence="1">
    <location>
        <begin position="37"/>
        <end position="54"/>
    </location>
</feature>
<feature type="transmembrane region" description="Helical" evidence="1">
    <location>
        <begin position="280"/>
        <end position="302"/>
    </location>
</feature>
<feature type="transmembrane region" description="Helical" evidence="1">
    <location>
        <begin position="343"/>
        <end position="365"/>
    </location>
</feature>
<sequence length="471" mass="54407">MKIGVFIQAYKFQLLLVLSSMLFYGTFAYNLDRTDGVKLVLLYAALYGLFYKIIKLTKHQRGLLIGLAFIFRAIFIVAIPNLSQDFYRFIWDGRLVLAGFNPYLFTPNFFVLQNQFPIEQAQTLFNGMGALSAGNYSNYPPINQFCFAIAGIFAHKSILGSVVILRLLIIAADFGILYYGNKLLQHFKLPKYLIFWYLLNPFIIIELTGNLHFEGVMLFFLIWSLYLLIQKKWISAAVIFACSVSVKLIPLLFLPLFFNWFQTKTPTNNRQLPLFKSVNFAQLVWFYALVGLVTIGLFLPFYTPEFVVNYSKTVALWFQKFEFNASFYYLFRAIGYWLTGYNTIAVIGSFTALFVSIFVFTYGIITKPKNGRQLIQMMLVVLSVYYFTATTVHPWYLAPLVLFSVYTPFKFPLVWSFVVIFSYLAYSNTAHTENLWLIAFQYFVVFAALGSDIFKIRRTAKQPNTSTKTSI</sequence>
<proteinExistence type="predicted"/>
<keyword evidence="1" id="KW-0812">Transmembrane</keyword>
<dbReference type="Pfam" id="PF26314">
    <property type="entry name" value="MptA_B_family"/>
    <property type="match status" value="1"/>
</dbReference>
<keyword evidence="1" id="KW-1133">Transmembrane helix</keyword>
<evidence type="ECO:0000256" key="1">
    <source>
        <dbReference type="SAM" id="Phobius"/>
    </source>
</evidence>
<feature type="transmembrane region" description="Helical" evidence="1">
    <location>
        <begin position="158"/>
        <end position="177"/>
    </location>
</feature>
<dbReference type="EMBL" id="JBHULS010000002">
    <property type="protein sequence ID" value="MFD2551086.1"/>
    <property type="molecule type" value="Genomic_DNA"/>
</dbReference>
<gene>
    <name evidence="2" type="ORF">ACFSQP_04590</name>
</gene>